<keyword evidence="1" id="KW-1133">Transmembrane helix</keyword>
<dbReference type="OrthoDB" id="6912497at2"/>
<gene>
    <name evidence="2" type="ORF">E4T21_15065</name>
</gene>
<dbReference type="KEGG" id="hbh:E4T21_15065"/>
<keyword evidence="1" id="KW-0472">Membrane</keyword>
<proteinExistence type="predicted"/>
<feature type="transmembrane region" description="Helical" evidence="1">
    <location>
        <begin position="97"/>
        <end position="119"/>
    </location>
</feature>
<protein>
    <submittedName>
        <fullName evidence="2">Uncharacterized protein</fullName>
    </submittedName>
</protein>
<keyword evidence="1" id="KW-0812">Transmembrane</keyword>
<dbReference type="EMBL" id="CP038437">
    <property type="protein sequence ID" value="QEM82720.1"/>
    <property type="molecule type" value="Genomic_DNA"/>
</dbReference>
<evidence type="ECO:0000256" key="1">
    <source>
        <dbReference type="SAM" id="Phobius"/>
    </source>
</evidence>
<evidence type="ECO:0000313" key="2">
    <source>
        <dbReference type="EMBL" id="QEM82720.1"/>
    </source>
</evidence>
<sequence length="326" mass="37335">MSQAGKPTYEELLDNVRHNSEYTELPGVEIAMWPEDVAFYDDLSNQERFNEYFLEPKKGQPIEGAHLLYLLFGAWHNIGVIVLLHGLIFDIGTWGDFLFGCALFLVVPWIVFLWAWFGASGIGVRFNRHAQLVHIGDGSGKAKTFAWHDVVPFLRTGIDTSGKLVLFLPVEPEAYSRLSDKHFRQIHKKPTWTNATLDFRDHGPEGCMHRFEFYRRYMERGLEAVQPDSEKLSPGEEIREPYLPMSRGPLLKVLHFLAGGPLIDWALRKRAEKFYWPEEVERLCAPGADLSGIDTTPVKPREDLFYRARGALIDFVDAEGKPVSWN</sequence>
<evidence type="ECO:0000313" key="3">
    <source>
        <dbReference type="Proteomes" id="UP000324285"/>
    </source>
</evidence>
<feature type="transmembrane region" description="Helical" evidence="1">
    <location>
        <begin position="67"/>
        <end position="91"/>
    </location>
</feature>
<name>A0A5C1NIM8_9GAMM</name>
<dbReference type="Proteomes" id="UP000324285">
    <property type="component" value="Chromosome"/>
</dbReference>
<organism evidence="2 3">
    <name type="scientific">Halomonas binhaiensis</name>
    <dbReference type="NCBI Taxonomy" id="2562282"/>
    <lineage>
        <taxon>Bacteria</taxon>
        <taxon>Pseudomonadati</taxon>
        <taxon>Pseudomonadota</taxon>
        <taxon>Gammaproteobacteria</taxon>
        <taxon>Oceanospirillales</taxon>
        <taxon>Halomonadaceae</taxon>
        <taxon>Halomonas</taxon>
    </lineage>
</organism>
<dbReference type="RefSeq" id="WP_149285843.1">
    <property type="nucleotide sequence ID" value="NZ_CP038437.2"/>
</dbReference>
<keyword evidence="3" id="KW-1185">Reference proteome</keyword>
<dbReference type="AlphaFoldDB" id="A0A5C1NIM8"/>
<accession>A0A5C1NIM8</accession>
<reference evidence="2" key="1">
    <citation type="submission" date="2021-02" db="EMBL/GenBank/DDBJ databases">
        <title>Strain Y2R2, a novel species of the genus Halomonas.</title>
        <authorList>
            <person name="Huang H."/>
        </authorList>
    </citation>
    <scope>NUCLEOTIDE SEQUENCE</scope>
    <source>
        <strain evidence="2">Y2R2</strain>
    </source>
</reference>